<dbReference type="EMBL" id="QXIY01000017">
    <property type="protein sequence ID" value="RIE16882.1"/>
    <property type="molecule type" value="Genomic_DNA"/>
</dbReference>
<dbReference type="Proteomes" id="UP000266113">
    <property type="component" value="Unassembled WGS sequence"/>
</dbReference>
<dbReference type="GO" id="GO:0003676">
    <property type="term" value="F:nucleic acid binding"/>
    <property type="evidence" value="ECO:0007669"/>
    <property type="project" value="InterPro"/>
</dbReference>
<dbReference type="InterPro" id="IPR036397">
    <property type="entry name" value="RNaseH_sf"/>
</dbReference>
<dbReference type="SUPFAM" id="SSF53098">
    <property type="entry name" value="Ribonuclease H-like"/>
    <property type="match status" value="1"/>
</dbReference>
<protein>
    <recommendedName>
        <fullName evidence="3">Transposase</fullName>
    </recommendedName>
</protein>
<gene>
    <name evidence="1" type="ORF">SMC1_04290</name>
</gene>
<evidence type="ECO:0008006" key="3">
    <source>
        <dbReference type="Google" id="ProtNLM"/>
    </source>
</evidence>
<evidence type="ECO:0000313" key="1">
    <source>
        <dbReference type="EMBL" id="RIE16882.1"/>
    </source>
</evidence>
<organism evidence="1 2">
    <name type="scientific">Candidatus Cryosericum septentrionale</name>
    <dbReference type="NCBI Taxonomy" id="2290913"/>
    <lineage>
        <taxon>Bacteria</taxon>
        <taxon>Pseudomonadati</taxon>
        <taxon>Caldisericota/Cryosericota group</taxon>
        <taxon>Candidatus Cryosericota</taxon>
        <taxon>Candidatus Cryosericia</taxon>
        <taxon>Candidatus Cryosericales</taxon>
        <taxon>Candidatus Cryosericaceae</taxon>
        <taxon>Candidatus Cryosericum</taxon>
    </lineage>
</organism>
<reference evidence="1 2" key="1">
    <citation type="submission" date="2018-09" db="EMBL/GenBank/DDBJ databases">
        <title>Discovery and Ecogenomic Context for Candidatus Cryosericales, a Global Caldiserica Order Active in Thawing Permafrost.</title>
        <authorList>
            <person name="Martinez M.A."/>
            <person name="Woodcroft B.J."/>
            <person name="Ignacio Espinoza J.C."/>
            <person name="Zayed A."/>
            <person name="Singleton C.M."/>
            <person name="Boyd J."/>
            <person name="Li Y.-F."/>
            <person name="Purvine S."/>
            <person name="Maughan H."/>
            <person name="Hodgkins S.B."/>
            <person name="Anderson D."/>
            <person name="Sederholm M."/>
            <person name="Temperton B."/>
            <person name="Saleska S.R."/>
            <person name="Tyson G.W."/>
            <person name="Rich V.I."/>
        </authorList>
    </citation>
    <scope>NUCLEOTIDE SEQUENCE [LARGE SCALE GENOMIC DNA]</scope>
    <source>
        <strain evidence="1 2">SMC1</strain>
    </source>
</reference>
<evidence type="ECO:0000313" key="2">
    <source>
        <dbReference type="Proteomes" id="UP000266113"/>
    </source>
</evidence>
<keyword evidence="2" id="KW-1185">Reference proteome</keyword>
<sequence length="116" mass="13219">MASCLRRYPGRVLSLHSDNGSESAPGHLTRFCIARGITFPRSRPYQGNDNPHVEEKNNSVIRTFVGYDPHDSQGEEGLLNRLYQALHLLVNWFLLSQKLLRGDRTGRHITKVYDNA</sequence>
<dbReference type="OrthoDB" id="9798664at2"/>
<proteinExistence type="predicted"/>
<dbReference type="Gene3D" id="3.30.420.10">
    <property type="entry name" value="Ribonuclease H-like superfamily/Ribonuclease H"/>
    <property type="match status" value="1"/>
</dbReference>
<accession>A0A398DMR1</accession>
<name>A0A398DMR1_9BACT</name>
<dbReference type="InterPro" id="IPR012337">
    <property type="entry name" value="RNaseH-like_sf"/>
</dbReference>
<dbReference type="AlphaFoldDB" id="A0A398DMR1"/>
<comment type="caution">
    <text evidence="1">The sequence shown here is derived from an EMBL/GenBank/DDBJ whole genome shotgun (WGS) entry which is preliminary data.</text>
</comment>